<organism evidence="1 2">
    <name type="scientific">Mycena metata</name>
    <dbReference type="NCBI Taxonomy" id="1033252"/>
    <lineage>
        <taxon>Eukaryota</taxon>
        <taxon>Fungi</taxon>
        <taxon>Dikarya</taxon>
        <taxon>Basidiomycota</taxon>
        <taxon>Agaricomycotina</taxon>
        <taxon>Agaricomycetes</taxon>
        <taxon>Agaricomycetidae</taxon>
        <taxon>Agaricales</taxon>
        <taxon>Marasmiineae</taxon>
        <taxon>Mycenaceae</taxon>
        <taxon>Mycena</taxon>
    </lineage>
</organism>
<protein>
    <submittedName>
        <fullName evidence="1">Uncharacterized protein</fullName>
    </submittedName>
</protein>
<dbReference type="AlphaFoldDB" id="A0AAD7IXS0"/>
<dbReference type="EMBL" id="JARKIB010000058">
    <property type="protein sequence ID" value="KAJ7752670.1"/>
    <property type="molecule type" value="Genomic_DNA"/>
</dbReference>
<proteinExistence type="predicted"/>
<gene>
    <name evidence="1" type="ORF">B0H16DRAFT_1459845</name>
</gene>
<evidence type="ECO:0000313" key="1">
    <source>
        <dbReference type="EMBL" id="KAJ7752670.1"/>
    </source>
</evidence>
<comment type="caution">
    <text evidence="1">The sequence shown here is derived from an EMBL/GenBank/DDBJ whole genome shotgun (WGS) entry which is preliminary data.</text>
</comment>
<accession>A0AAD7IXS0</accession>
<reference evidence="1" key="1">
    <citation type="submission" date="2023-03" db="EMBL/GenBank/DDBJ databases">
        <title>Massive genome expansion in bonnet fungi (Mycena s.s.) driven by repeated elements and novel gene families across ecological guilds.</title>
        <authorList>
            <consortium name="Lawrence Berkeley National Laboratory"/>
            <person name="Harder C.B."/>
            <person name="Miyauchi S."/>
            <person name="Viragh M."/>
            <person name="Kuo A."/>
            <person name="Thoen E."/>
            <person name="Andreopoulos B."/>
            <person name="Lu D."/>
            <person name="Skrede I."/>
            <person name="Drula E."/>
            <person name="Henrissat B."/>
            <person name="Morin E."/>
            <person name="Kohler A."/>
            <person name="Barry K."/>
            <person name="LaButti K."/>
            <person name="Morin E."/>
            <person name="Salamov A."/>
            <person name="Lipzen A."/>
            <person name="Mereny Z."/>
            <person name="Hegedus B."/>
            <person name="Baldrian P."/>
            <person name="Stursova M."/>
            <person name="Weitz H."/>
            <person name="Taylor A."/>
            <person name="Grigoriev I.V."/>
            <person name="Nagy L.G."/>
            <person name="Martin F."/>
            <person name="Kauserud H."/>
        </authorList>
    </citation>
    <scope>NUCLEOTIDE SEQUENCE</scope>
    <source>
        <strain evidence="1">CBHHK182m</strain>
    </source>
</reference>
<sequence>MSSLVAGDISIWPSTPQALNFFLETNVKSPWPRDFNSGGRVWSLIQVDPDGGTWIKCLTVTDIEGYRRLLGAHARATRGYQPLAGSYQEPNMGGLAYQATRSTETS</sequence>
<dbReference type="Proteomes" id="UP001215598">
    <property type="component" value="Unassembled WGS sequence"/>
</dbReference>
<name>A0AAD7IXS0_9AGAR</name>
<evidence type="ECO:0000313" key="2">
    <source>
        <dbReference type="Proteomes" id="UP001215598"/>
    </source>
</evidence>
<keyword evidence="2" id="KW-1185">Reference proteome</keyword>